<dbReference type="EMBL" id="JBIMSN010000091">
    <property type="protein sequence ID" value="MFH5230836.1"/>
    <property type="molecule type" value="Genomic_DNA"/>
</dbReference>
<dbReference type="Gene3D" id="1.25.10.10">
    <property type="entry name" value="Leucine-rich Repeat Variant"/>
    <property type="match status" value="1"/>
</dbReference>
<dbReference type="EMBL" id="JBIMSP010000099">
    <property type="protein sequence ID" value="MFH5245808.1"/>
    <property type="molecule type" value="Genomic_DNA"/>
</dbReference>
<dbReference type="Proteomes" id="UP001609219">
    <property type="component" value="Unassembled WGS sequence"/>
</dbReference>
<evidence type="ECO:0000313" key="4">
    <source>
        <dbReference type="Proteomes" id="UP001609175"/>
    </source>
</evidence>
<dbReference type="SUPFAM" id="SSF48371">
    <property type="entry name" value="ARM repeat"/>
    <property type="match status" value="1"/>
</dbReference>
<protein>
    <submittedName>
        <fullName evidence="3">HEAT repeat domain-containing protein</fullName>
    </submittedName>
</protein>
<gene>
    <name evidence="3" type="ORF">ACHIPV_28655</name>
    <name evidence="1" type="ORF">ACHIPZ_20040</name>
    <name evidence="2" type="ORF">ACHIRB_20035</name>
</gene>
<accession>A0ABW7KTM4</accession>
<evidence type="ECO:0000313" key="6">
    <source>
        <dbReference type="Proteomes" id="UP001609219"/>
    </source>
</evidence>
<evidence type="ECO:0000313" key="3">
    <source>
        <dbReference type="EMBL" id="MFH5245808.1"/>
    </source>
</evidence>
<evidence type="ECO:0000313" key="1">
    <source>
        <dbReference type="EMBL" id="MFH5210478.1"/>
    </source>
</evidence>
<keyword evidence="6" id="KW-1185">Reference proteome</keyword>
<comment type="caution">
    <text evidence="3">The sequence shown here is derived from an EMBL/GenBank/DDBJ whole genome shotgun (WGS) entry which is preliminary data.</text>
</comment>
<reference evidence="4 5" key="1">
    <citation type="submission" date="2024-10" db="EMBL/GenBank/DDBJ databases">
        <authorList>
            <person name="Riesco R."/>
        </authorList>
    </citation>
    <scope>NUCLEOTIDE SEQUENCE [LARGE SCALE GENOMIC DNA]</scope>
    <source>
        <strain evidence="3 5">NCIMB 15448</strain>
        <strain evidence="1 4">NCIMB 15449</strain>
        <strain evidence="2 6">NCIMB 15450</strain>
    </source>
</reference>
<dbReference type="RefSeq" id="WP_395116260.1">
    <property type="nucleotide sequence ID" value="NZ_JBIMSN010000091.1"/>
</dbReference>
<dbReference type="InterPro" id="IPR016024">
    <property type="entry name" value="ARM-type_fold"/>
</dbReference>
<organism evidence="3 5">
    <name type="scientific">Antrihabitans spumae</name>
    <dbReference type="NCBI Taxonomy" id="3373370"/>
    <lineage>
        <taxon>Bacteria</taxon>
        <taxon>Bacillati</taxon>
        <taxon>Actinomycetota</taxon>
        <taxon>Actinomycetes</taxon>
        <taxon>Mycobacteriales</taxon>
        <taxon>Nocardiaceae</taxon>
        <taxon>Antrihabitans</taxon>
    </lineage>
</organism>
<dbReference type="EMBL" id="JBIMSO010000061">
    <property type="protein sequence ID" value="MFH5210478.1"/>
    <property type="molecule type" value="Genomic_DNA"/>
</dbReference>
<dbReference type="Pfam" id="PF13646">
    <property type="entry name" value="HEAT_2"/>
    <property type="match status" value="1"/>
</dbReference>
<sequence length="221" mass="23663">MVVVNTTNHGGHTARLVEALVAADPSVRLRAALAAGTHPDPQLVDTLVDRCAVEPDFFVRDMLTWALCRLPAEITVPRLIDELGSGVVQARSQSLHTLSKIGDRQAWPAVTALVHDEHDEVARSAWRAAVVLVPEGEEAAIAADLATELGRGDREVQLSLSRALVGLDEAVLPVIEAARRSSNPRVRAHADATKRLWDDPEGGFAVSLEVAKRTSVGASDD</sequence>
<name>A0ABW7KTM4_9NOCA</name>
<dbReference type="Proteomes" id="UP001609175">
    <property type="component" value="Unassembled WGS sequence"/>
</dbReference>
<evidence type="ECO:0000313" key="2">
    <source>
        <dbReference type="EMBL" id="MFH5230836.1"/>
    </source>
</evidence>
<dbReference type="InterPro" id="IPR011989">
    <property type="entry name" value="ARM-like"/>
</dbReference>
<evidence type="ECO:0000313" key="5">
    <source>
        <dbReference type="Proteomes" id="UP001609176"/>
    </source>
</evidence>
<dbReference type="Proteomes" id="UP001609176">
    <property type="component" value="Unassembled WGS sequence"/>
</dbReference>
<proteinExistence type="predicted"/>